<reference evidence="2 3" key="1">
    <citation type="submission" date="2023-05" db="EMBL/GenBank/DDBJ databases">
        <title>B98-5 Cell Line De Novo Hybrid Assembly: An Optical Mapping Approach.</title>
        <authorList>
            <person name="Kananen K."/>
            <person name="Auerbach J.A."/>
            <person name="Kautto E."/>
            <person name="Blachly J.S."/>
        </authorList>
    </citation>
    <scope>NUCLEOTIDE SEQUENCE [LARGE SCALE GENOMIC DNA]</scope>
    <source>
        <strain evidence="2">B95-8</strain>
        <tissue evidence="2">Cell line</tissue>
    </source>
</reference>
<feature type="non-terminal residue" evidence="2">
    <location>
        <position position="1"/>
    </location>
</feature>
<comment type="caution">
    <text evidence="2">The sequence shown here is derived from an EMBL/GenBank/DDBJ whole genome shotgun (WGS) entry which is preliminary data.</text>
</comment>
<organism evidence="2 3">
    <name type="scientific">Saguinus oedipus</name>
    <name type="common">Cotton-top tamarin</name>
    <name type="synonym">Oedipomidas oedipus</name>
    <dbReference type="NCBI Taxonomy" id="9490"/>
    <lineage>
        <taxon>Eukaryota</taxon>
        <taxon>Metazoa</taxon>
        <taxon>Chordata</taxon>
        <taxon>Craniata</taxon>
        <taxon>Vertebrata</taxon>
        <taxon>Euteleostomi</taxon>
        <taxon>Mammalia</taxon>
        <taxon>Eutheria</taxon>
        <taxon>Euarchontoglires</taxon>
        <taxon>Primates</taxon>
        <taxon>Haplorrhini</taxon>
        <taxon>Platyrrhini</taxon>
        <taxon>Cebidae</taxon>
        <taxon>Callitrichinae</taxon>
        <taxon>Saguinus</taxon>
    </lineage>
</organism>
<keyword evidence="3" id="KW-1185">Reference proteome</keyword>
<evidence type="ECO:0000313" key="3">
    <source>
        <dbReference type="Proteomes" id="UP001266305"/>
    </source>
</evidence>
<accession>A0ABQ9TLD9</accession>
<evidence type="ECO:0000313" key="2">
    <source>
        <dbReference type="EMBL" id="KAK2085580.1"/>
    </source>
</evidence>
<feature type="region of interest" description="Disordered" evidence="1">
    <location>
        <begin position="24"/>
        <end position="55"/>
    </location>
</feature>
<gene>
    <name evidence="2" type="ORF">P7K49_036880</name>
</gene>
<dbReference type="Proteomes" id="UP001266305">
    <property type="component" value="Unassembled WGS sequence"/>
</dbReference>
<protein>
    <submittedName>
        <fullName evidence="2">Uncharacterized protein</fullName>
    </submittedName>
</protein>
<sequence>RAVWPGDNHIVWGWLPGQAQGLMIDRSGGAKRPQEIRSAESQGSVDLQETRSRLG</sequence>
<dbReference type="EMBL" id="JASSZA010000021">
    <property type="protein sequence ID" value="KAK2085580.1"/>
    <property type="molecule type" value="Genomic_DNA"/>
</dbReference>
<evidence type="ECO:0000256" key="1">
    <source>
        <dbReference type="SAM" id="MobiDB-lite"/>
    </source>
</evidence>
<name>A0ABQ9TLD9_SAGOE</name>
<proteinExistence type="predicted"/>